<protein>
    <submittedName>
        <fullName evidence="1">Alpha-glucuronidase</fullName>
    </submittedName>
</protein>
<accession>A0AC61N8E5</accession>
<proteinExistence type="predicted"/>
<dbReference type="EMBL" id="CP068393">
    <property type="protein sequence ID" value="QUC67819.1"/>
    <property type="molecule type" value="Genomic_DNA"/>
</dbReference>
<evidence type="ECO:0000313" key="1">
    <source>
        <dbReference type="EMBL" id="QUC67819.1"/>
    </source>
</evidence>
<gene>
    <name evidence="1" type="ORF">JYE49_03720</name>
</gene>
<organism evidence="1 2">
    <name type="scientific">Aristaeella hokkaidonensis</name>
    <dbReference type="NCBI Taxonomy" id="3046382"/>
    <lineage>
        <taxon>Bacteria</taxon>
        <taxon>Bacillati</taxon>
        <taxon>Bacillota</taxon>
        <taxon>Clostridia</taxon>
        <taxon>Eubacteriales</taxon>
        <taxon>Aristaeellaceae</taxon>
        <taxon>Aristaeella</taxon>
    </lineage>
</organism>
<sequence length="608" mass="69319">MNLWLGKLSKTPPVTLRTPAETARFELESFFPHTPFDLYEQTDMGDAYQIVPGNDGFFSITGGSTGLLYGAYRLIMDTLCGKALSGTVTSEPKYSLRMINCWDNADGDIERGYAGRSLFFRNGRLEYSTERIQTLGRLLASVGLNVLCINNVNVHYPAQLLLEDYLPDLAALADLFRPFGVRLMVSVDFSQPMRHGISTADPLDPAVQAWWKETAGRVYAAVPDLAGFLVKADSEGRPGPFTYGRNHAEGANMLADALKPFGGVVVWRCFVYNCRQDWRDTKTDRPKAAWEHYAFLDGEFAENVILQVKHGPFDFQVREPLSPLLLGMKKTKLAMELQLAQEYTGHQIDLYTMIPMWKELYEELPADNIMSIAAVSNLGDDENYTGHPLAAVNLYTYGLLAWNPDVNAEEAVARWCRMTYDFTDDQEQTLVSLLLSSRRTYEKYTAPLGIGWMITPHEHYGPNPSGYEYDLWGTYHKADRNAVGINRTHSGTGYLDQYPEDFRRKYEDPAVCPDLFLLFYHRLPYDYRMRDGRTLIQRIYDDHFEGLEETRVMADRLLALPFPEPDASVIRDRMNQQLYSAREWCDIINTFFHRLSGAPDAHGRTIYD</sequence>
<evidence type="ECO:0000313" key="2">
    <source>
        <dbReference type="Proteomes" id="UP000682782"/>
    </source>
</evidence>
<dbReference type="Proteomes" id="UP000682782">
    <property type="component" value="Chromosome"/>
</dbReference>
<reference evidence="1" key="1">
    <citation type="submission" date="2021-01" db="EMBL/GenBank/DDBJ databases">
        <title>Complete genome sequence of Clostridiales bacterium R-7.</title>
        <authorList>
            <person name="Mahoney-Kurpe S.C."/>
            <person name="Palevich N."/>
            <person name="Koike S."/>
            <person name="Moon C.D."/>
            <person name="Attwood G.T."/>
        </authorList>
    </citation>
    <scope>NUCLEOTIDE SEQUENCE</scope>
    <source>
        <strain evidence="1">R-7</strain>
    </source>
</reference>
<name>A0AC61N8E5_9FIRM</name>
<keyword evidence="2" id="KW-1185">Reference proteome</keyword>